<dbReference type="AlphaFoldDB" id="A0A5Q4VCC7"/>
<dbReference type="InterPro" id="IPR054691">
    <property type="entry name" value="LeuA/HCS_post-cat"/>
</dbReference>
<dbReference type="PANTHER" id="PTHR42880">
    <property type="entry name" value="HOMOCITRATE SYNTHASE"/>
    <property type="match status" value="1"/>
</dbReference>
<proteinExistence type="inferred from homology"/>
<accession>A0A5Q4VCC7</accession>
<dbReference type="PROSITE" id="PS00815">
    <property type="entry name" value="AIPM_HOMOCIT_SYNTH_1"/>
    <property type="match status" value="1"/>
</dbReference>
<keyword evidence="2 3" id="KW-0808">Transferase</keyword>
<dbReference type="OrthoDB" id="9803573at2"/>
<evidence type="ECO:0000313" key="6">
    <source>
        <dbReference type="Proteomes" id="UP000321899"/>
    </source>
</evidence>
<dbReference type="Gene3D" id="3.20.20.70">
    <property type="entry name" value="Aldolase class I"/>
    <property type="match status" value="1"/>
</dbReference>
<name>A0A5Q4VCC7_9BACT</name>
<dbReference type="Proteomes" id="UP000321899">
    <property type="component" value="Unassembled WGS sequence"/>
</dbReference>
<evidence type="ECO:0000256" key="2">
    <source>
        <dbReference type="ARBA" id="ARBA00022679"/>
    </source>
</evidence>
<evidence type="ECO:0000256" key="1">
    <source>
        <dbReference type="ARBA" id="ARBA00006154"/>
    </source>
</evidence>
<feature type="domain" description="Pyruvate carboxyltransferase" evidence="4">
    <location>
        <begin position="11"/>
        <end position="260"/>
    </location>
</feature>
<evidence type="ECO:0000313" key="5">
    <source>
        <dbReference type="EMBL" id="TYT74618.1"/>
    </source>
</evidence>
<dbReference type="Pfam" id="PF22617">
    <property type="entry name" value="HCS_D2"/>
    <property type="match status" value="1"/>
</dbReference>
<dbReference type="SUPFAM" id="SSF51569">
    <property type="entry name" value="Aldolase"/>
    <property type="match status" value="1"/>
</dbReference>
<sequence>MEQDRPALFRPLIIDTTLRDGEQTPGLAFSMAEKIHLASMLLDAGVDEIEAGIPVMGDEEARYLRHIAKHLPKERIFGWCRLHEKDLEAAEACGMKRIHMAFPVSTRQLRVLGWDRAILKTRLETLLPLALSRFDGVSLGFQDATRTPVEDMLDLLKMLKGFPIRRIRISDTVGVASPLEISRLIEKLMKKSPFDLEFHGHNDLGMATANALTALESGAKAVSLTVNGLGERAGNARLEELVMALTLKKIPHGVNTKALRPLSRHVAGLTGCPLPPDKPVTGNRVFTHESGIHCHGQLRDPLSFQPMEPEIHGLAPVRFMTGKHGGRASLMGEDEGIRNKSLSWVEG</sequence>
<dbReference type="PROSITE" id="PS50991">
    <property type="entry name" value="PYR_CT"/>
    <property type="match status" value="1"/>
</dbReference>
<dbReference type="EMBL" id="VDMB01000009">
    <property type="protein sequence ID" value="TYT74618.1"/>
    <property type="molecule type" value="Genomic_DNA"/>
</dbReference>
<comment type="caution">
    <text evidence="5">The sequence shown here is derived from an EMBL/GenBank/DDBJ whole genome shotgun (WGS) entry which is preliminary data.</text>
</comment>
<dbReference type="PROSITE" id="PS00816">
    <property type="entry name" value="AIPM_HOMOCIT_SYNTH_2"/>
    <property type="match status" value="1"/>
</dbReference>
<dbReference type="InterPro" id="IPR002034">
    <property type="entry name" value="AIPM/Hcit_synth_CS"/>
</dbReference>
<organism evidence="5 6">
    <name type="scientific">Desulfobotulus mexicanus</name>
    <dbReference type="NCBI Taxonomy" id="2586642"/>
    <lineage>
        <taxon>Bacteria</taxon>
        <taxon>Pseudomonadati</taxon>
        <taxon>Thermodesulfobacteriota</taxon>
        <taxon>Desulfobacteria</taxon>
        <taxon>Desulfobacterales</taxon>
        <taxon>Desulfobacteraceae</taxon>
        <taxon>Desulfobotulus</taxon>
    </lineage>
</organism>
<dbReference type="GO" id="GO:0019752">
    <property type="term" value="P:carboxylic acid metabolic process"/>
    <property type="evidence" value="ECO:0007669"/>
    <property type="project" value="InterPro"/>
</dbReference>
<comment type="similarity">
    <text evidence="1 3">Belongs to the alpha-IPM synthase/homocitrate synthase family.</text>
</comment>
<reference evidence="5 6" key="1">
    <citation type="submission" date="2019-06" db="EMBL/GenBank/DDBJ databases">
        <title>Desulfobotulus mexicanus sp. nov., a novel sulfate-reducing bacterium isolated from the sediment of an alkaline crater lake in Mexico.</title>
        <authorList>
            <person name="Hirschler-Rea A."/>
        </authorList>
    </citation>
    <scope>NUCLEOTIDE SEQUENCE [LARGE SCALE GENOMIC DNA]</scope>
    <source>
        <strain evidence="5 6">PAR22N</strain>
    </source>
</reference>
<dbReference type="InterPro" id="IPR013785">
    <property type="entry name" value="Aldolase_TIM"/>
</dbReference>
<evidence type="ECO:0000259" key="4">
    <source>
        <dbReference type="PROSITE" id="PS50991"/>
    </source>
</evidence>
<keyword evidence="6" id="KW-1185">Reference proteome</keyword>
<dbReference type="GO" id="GO:0046912">
    <property type="term" value="F:acyltransferase activity, acyl groups converted into alkyl on transfer"/>
    <property type="evidence" value="ECO:0007669"/>
    <property type="project" value="InterPro"/>
</dbReference>
<dbReference type="PANTHER" id="PTHR42880:SF1">
    <property type="entry name" value="ISOPROPYLMALATE_HOMOCITRATE_CITRAMALATE SYNTHASE FAMILY PROTEIN"/>
    <property type="match status" value="1"/>
</dbReference>
<dbReference type="RefSeq" id="WP_139448234.1">
    <property type="nucleotide sequence ID" value="NZ_VDMB01000009.1"/>
</dbReference>
<evidence type="ECO:0000256" key="3">
    <source>
        <dbReference type="RuleBase" id="RU003523"/>
    </source>
</evidence>
<dbReference type="Pfam" id="PF00682">
    <property type="entry name" value="HMGL-like"/>
    <property type="match status" value="1"/>
</dbReference>
<dbReference type="InterPro" id="IPR000891">
    <property type="entry name" value="PYR_CT"/>
</dbReference>
<gene>
    <name evidence="5" type="ORF">FIM25_08435</name>
</gene>
<protein>
    <submittedName>
        <fullName evidence="5">Homocitrate synthase</fullName>
    </submittedName>
</protein>